<organism evidence="13 14">
    <name type="scientific">Pantoea anthophila</name>
    <dbReference type="NCBI Taxonomy" id="470931"/>
    <lineage>
        <taxon>Bacteria</taxon>
        <taxon>Pseudomonadati</taxon>
        <taxon>Pseudomonadota</taxon>
        <taxon>Gammaproteobacteria</taxon>
        <taxon>Enterobacterales</taxon>
        <taxon>Erwiniaceae</taxon>
        <taxon>Pantoea</taxon>
    </lineage>
</organism>
<feature type="transmembrane region" description="Helical" evidence="12">
    <location>
        <begin position="128"/>
        <end position="149"/>
    </location>
</feature>
<evidence type="ECO:0000256" key="2">
    <source>
        <dbReference type="ARBA" id="ARBA00009819"/>
    </source>
</evidence>
<dbReference type="PIRSF" id="PIRSF006446">
    <property type="entry name" value="Cyt_quinol_oxidase_1"/>
    <property type="match status" value="1"/>
</dbReference>
<keyword evidence="11 12" id="KW-0472">Membrane</keyword>
<dbReference type="Pfam" id="PF01654">
    <property type="entry name" value="Cyt_bd_oxida_I"/>
    <property type="match status" value="1"/>
</dbReference>
<evidence type="ECO:0000256" key="12">
    <source>
        <dbReference type="PIRNR" id="PIRNR006446"/>
    </source>
</evidence>
<keyword evidence="3 12" id="KW-0813">Transport</keyword>
<evidence type="ECO:0000256" key="8">
    <source>
        <dbReference type="ARBA" id="ARBA00022982"/>
    </source>
</evidence>
<feature type="transmembrane region" description="Helical" evidence="12">
    <location>
        <begin position="98"/>
        <end position="121"/>
    </location>
</feature>
<dbReference type="EMBL" id="VHIZ01000050">
    <property type="protein sequence ID" value="TPV24762.1"/>
    <property type="molecule type" value="Genomic_DNA"/>
</dbReference>
<evidence type="ECO:0000256" key="1">
    <source>
        <dbReference type="ARBA" id="ARBA00004651"/>
    </source>
</evidence>
<keyword evidence="8 12" id="KW-0249">Electron transport</keyword>
<feature type="transmembrane region" description="Helical" evidence="12">
    <location>
        <begin position="220"/>
        <end position="239"/>
    </location>
</feature>
<evidence type="ECO:0000313" key="14">
    <source>
        <dbReference type="Proteomes" id="UP000316142"/>
    </source>
</evidence>
<keyword evidence="4 12" id="KW-1003">Cell membrane</keyword>
<proteinExistence type="inferred from homology"/>
<feature type="transmembrane region" description="Helical" evidence="12">
    <location>
        <begin position="327"/>
        <end position="349"/>
    </location>
</feature>
<evidence type="ECO:0000256" key="11">
    <source>
        <dbReference type="ARBA" id="ARBA00023136"/>
    </source>
</evidence>
<dbReference type="PANTHER" id="PTHR30365">
    <property type="entry name" value="CYTOCHROME D UBIQUINOL OXIDASE"/>
    <property type="match status" value="1"/>
</dbReference>
<evidence type="ECO:0000256" key="7">
    <source>
        <dbReference type="ARBA" id="ARBA00022723"/>
    </source>
</evidence>
<evidence type="ECO:0000256" key="3">
    <source>
        <dbReference type="ARBA" id="ARBA00022448"/>
    </source>
</evidence>
<protein>
    <submittedName>
        <fullName evidence="13">Cytochrome ubiquinol oxidase subunit I</fullName>
    </submittedName>
</protein>
<feature type="transmembrane region" description="Helical" evidence="12">
    <location>
        <begin position="361"/>
        <end position="382"/>
    </location>
</feature>
<accession>A0ABY2Z6Y8</accession>
<feature type="transmembrane region" description="Helical" evidence="12">
    <location>
        <begin position="20"/>
        <end position="45"/>
    </location>
</feature>
<dbReference type="Proteomes" id="UP000316142">
    <property type="component" value="Unassembled WGS sequence"/>
</dbReference>
<keyword evidence="9 12" id="KW-1133">Transmembrane helix</keyword>
<comment type="similarity">
    <text evidence="2 12">Belongs to the cytochrome ubiquinol oxidase subunit 1 family.</text>
</comment>
<evidence type="ECO:0000256" key="6">
    <source>
        <dbReference type="ARBA" id="ARBA00022692"/>
    </source>
</evidence>
<evidence type="ECO:0000256" key="9">
    <source>
        <dbReference type="ARBA" id="ARBA00022989"/>
    </source>
</evidence>
<feature type="transmembrane region" description="Helical" evidence="12">
    <location>
        <begin position="411"/>
        <end position="433"/>
    </location>
</feature>
<feature type="transmembrane region" description="Helical" evidence="12">
    <location>
        <begin position="182"/>
        <end position="208"/>
    </location>
</feature>
<keyword evidence="7 12" id="KW-0479">Metal-binding</keyword>
<evidence type="ECO:0000256" key="4">
    <source>
        <dbReference type="ARBA" id="ARBA00022475"/>
    </source>
</evidence>
<keyword evidence="14" id="KW-1185">Reference proteome</keyword>
<feature type="transmembrane region" description="Helical" evidence="12">
    <location>
        <begin position="57"/>
        <end position="78"/>
    </location>
</feature>
<sequence>MNDSDWVLAIARTQFALTMGMHIMLAALTLGLAPFLVWFEARWLWGKQQAARDALHFWLTLFSLTVAIGAASGVVMEFQFGTHWARFSQQAGGVIGPLMFYEVLVAFFLESALTGVMLFGFNKIRPGVHFAVTCLVAFGALLSAFWILAANSWMQTPVGFTRDPNGVFLADSWRSLLQAPSFLWRFSHMVVGSLIAVAVMIAGVAAWRLRHFSGEAASRLMLNSALTLLLFAVPLQIVLGDLHGENTRDYQPAKLAAMEGSWHQPAPGEGEPLRLFALPDQQAQRNILEVTLPALGSLYLRHNLSGHIKSLSEFPADAIPPVLPVFFAFRLMVGLGVIILATTLAANLQRWRGGLTTSGRFLRWLTWLSPAGFIALLSGWVVTEVGRQPWTVYGLLRTAQSVSPLSLSSTLGIFVAVLLIYALTFALGLRYLLRRVKGEMPSGEPVVIALKTPH</sequence>
<reference evidence="13 14" key="1">
    <citation type="submission" date="2019-06" db="EMBL/GenBank/DDBJ databases">
        <title>Taxogenomics and systematics of the genus Pantoea.</title>
        <authorList>
            <person name="Tambong J.T."/>
        </authorList>
    </citation>
    <scope>NUCLEOTIDE SEQUENCE [LARGE SCALE GENOMIC DNA]</scope>
    <source>
        <strain evidence="13 14">LMG 2558</strain>
    </source>
</reference>
<comment type="caution">
    <text evidence="13">The sequence shown here is derived from an EMBL/GenBank/DDBJ whole genome shotgun (WGS) entry which is preliminary data.</text>
</comment>
<keyword evidence="10 12" id="KW-0408">Iron</keyword>
<dbReference type="RefSeq" id="WP_140924615.1">
    <property type="nucleotide sequence ID" value="NZ_CP122311.1"/>
</dbReference>
<gene>
    <name evidence="13" type="ORF">FJW00_14745</name>
</gene>
<dbReference type="PANTHER" id="PTHR30365:SF14">
    <property type="entry name" value="CYTOCHROME BD MENAQUINOL OXIDASE SUBUNIT I-RELATED"/>
    <property type="match status" value="1"/>
</dbReference>
<name>A0ABY2Z6Y8_9GAMM</name>
<evidence type="ECO:0000256" key="10">
    <source>
        <dbReference type="ARBA" id="ARBA00023004"/>
    </source>
</evidence>
<keyword evidence="5 12" id="KW-0349">Heme</keyword>
<evidence type="ECO:0000256" key="5">
    <source>
        <dbReference type="ARBA" id="ARBA00022617"/>
    </source>
</evidence>
<dbReference type="InterPro" id="IPR002585">
    <property type="entry name" value="Cyt-d_ubiquinol_oxidase_su_1"/>
</dbReference>
<comment type="subcellular location">
    <subcellularLocation>
        <location evidence="12">Cell inner membrane</location>
    </subcellularLocation>
    <subcellularLocation>
        <location evidence="1">Cell membrane</location>
        <topology evidence="1">Multi-pass membrane protein</topology>
    </subcellularLocation>
</comment>
<evidence type="ECO:0000313" key="13">
    <source>
        <dbReference type="EMBL" id="TPV24762.1"/>
    </source>
</evidence>
<keyword evidence="6 12" id="KW-0812">Transmembrane</keyword>